<reference evidence="4" key="4">
    <citation type="submission" date="2020-07" db="EMBL/GenBank/DDBJ databases">
        <authorList>
            <person name="Pothier F. J."/>
        </authorList>
    </citation>
    <scope>NUCLEOTIDE SEQUENCE</scope>
    <source>
        <strain evidence="4">CFBP 2533</strain>
    </source>
</reference>
<accession>A0A6V7BY70</accession>
<dbReference type="Gene3D" id="3.40.630.30">
    <property type="match status" value="1"/>
</dbReference>
<reference evidence="5" key="1">
    <citation type="submission" date="2019-03" db="EMBL/GenBank/DDBJ databases">
        <authorList>
            <person name="Moriniere L."/>
            <person name="Burlet A."/>
            <person name="Rosenthal E."/>
            <person name="Portier P."/>
            <person name="Lavire C."/>
            <person name="Nesme X."/>
            <person name="Bull C.T."/>
            <person name="Le Saux M."/>
            <person name="Bertolla F."/>
        </authorList>
    </citation>
    <scope>NUCLEOTIDE SEQUENCE</scope>
    <source>
        <strain evidence="5">CFBP2533</strain>
    </source>
</reference>
<dbReference type="EMBL" id="LR828261">
    <property type="protein sequence ID" value="CAD0307276.1"/>
    <property type="molecule type" value="Genomic_DNA"/>
</dbReference>
<evidence type="ECO:0000313" key="6">
    <source>
        <dbReference type="Proteomes" id="UP000548771"/>
    </source>
</evidence>
<reference evidence="5" key="3">
    <citation type="journal article" date="2020" name="Syst. Appl. Microbiol.">
        <title>Clarifying the taxonomy of the causal agent of bacterial leaf spot of lettuce through a polyphasic approach reveals that Xanthomonas cynarae Trebaol et al. 2000 emend. Timilsina et al. 2019 is a later heterotypic synonym of Xanthomonas hortorum Vauterin et al. 1995.</title>
        <authorList>
            <person name="Moriniere L."/>
            <person name="Burlet A."/>
            <person name="Rosenthal E.R."/>
            <person name="Nesme X."/>
            <person name="Portier P."/>
            <person name="Bull C.T."/>
            <person name="Lavire C."/>
            <person name="Fischer-Le Saux M."/>
            <person name="Bertolla F."/>
        </authorList>
    </citation>
    <scope>NUCLEOTIDE SEQUENCE</scope>
    <source>
        <strain evidence="5">CFBP2533</strain>
    </source>
</reference>
<dbReference type="InterPro" id="IPR000182">
    <property type="entry name" value="GNAT_dom"/>
</dbReference>
<evidence type="ECO:0000313" key="5">
    <source>
        <dbReference type="EMBL" id="NMI22665.1"/>
    </source>
</evidence>
<comment type="similarity">
    <text evidence="1">Belongs to the UPF0039 (ElaA) family.</text>
</comment>
<dbReference type="Pfam" id="PF13673">
    <property type="entry name" value="Acetyltransf_10"/>
    <property type="match status" value="1"/>
</dbReference>
<dbReference type="SUPFAM" id="SSF55729">
    <property type="entry name" value="Acyl-CoA N-acyltransferases (Nat)"/>
    <property type="match status" value="1"/>
</dbReference>
<dbReference type="RefSeq" id="WP_168958669.1">
    <property type="nucleotide sequence ID" value="NZ_CP098604.1"/>
</dbReference>
<dbReference type="AlphaFoldDB" id="A0A6V7BY70"/>
<dbReference type="Proteomes" id="UP000548771">
    <property type="component" value="Unassembled WGS sequence"/>
</dbReference>
<dbReference type="EMBL" id="SMDX01000015">
    <property type="protein sequence ID" value="NMI22665.1"/>
    <property type="molecule type" value="Genomic_DNA"/>
</dbReference>
<dbReference type="PROSITE" id="PS51186">
    <property type="entry name" value="GNAT"/>
    <property type="match status" value="1"/>
</dbReference>
<reference evidence="6" key="2">
    <citation type="journal article" date="2020" name="Syst. Appl. Microbiol.">
        <title>Clarifying the taxonomy of the causal agent of bacterial leaf spot of lettuce through a polyphasic approach reveals that Xanthomonas cynarae Trebaol et al. 2000 emend. Timilsina et al. 2019 is a later heterotypic synonym of Xanthomonas hortorum Vauterin et al. 1995.</title>
        <authorList>
            <person name="Moriniere L."/>
            <person name="Burlet A."/>
            <person name="Rosenthal E.R."/>
            <person name="Nesme X."/>
            <person name="Portier P."/>
            <person name="Bull C.T."/>
            <person name="Lavire C."/>
            <person name="Fischer-Le Saux M."/>
            <person name="Bertolla F."/>
        </authorList>
    </citation>
    <scope>NUCLEOTIDE SEQUENCE [LARGE SCALE GENOMIC DNA]</scope>
    <source>
        <strain evidence="6">CFBP2533</strain>
    </source>
</reference>
<evidence type="ECO:0000256" key="1">
    <source>
        <dbReference type="ARBA" id="ARBA00009623"/>
    </source>
</evidence>
<dbReference type="FunFam" id="3.40.630.30:FF:000035">
    <property type="entry name" value="GNAT family N-acetyltransferase"/>
    <property type="match status" value="1"/>
</dbReference>
<evidence type="ECO:0000256" key="2">
    <source>
        <dbReference type="ARBA" id="ARBA00072224"/>
    </source>
</evidence>
<dbReference type="InterPro" id="IPR016181">
    <property type="entry name" value="Acyl_CoA_acyltransferase"/>
</dbReference>
<feature type="domain" description="N-acetyltransferase" evidence="3">
    <location>
        <begin position="16"/>
        <end position="161"/>
    </location>
</feature>
<sequence length="168" mass="18421">MSSSSSHSLSLRWQCLRFEQLSTTQLYALLRLRSDVFVVEQQCAYPELDGKDTLPGVLHLLGSTDTDVLAAYLRVLPPGVSYPEPSIGRVVIAAAQRGHGFAHALLREGLRVVQQHWPTSAVQLSAQSHLQAFYAAHGFTPSSAVYLEDGIPHIDMLRRADAATQELA</sequence>
<protein>
    <recommendedName>
        <fullName evidence="2">Protein ElaA</fullName>
    </recommendedName>
</protein>
<organism evidence="4">
    <name type="scientific">Xanthomonas hortorum pv. pelargonii</name>
    <dbReference type="NCBI Taxonomy" id="453602"/>
    <lineage>
        <taxon>Bacteria</taxon>
        <taxon>Pseudomonadati</taxon>
        <taxon>Pseudomonadota</taxon>
        <taxon>Gammaproteobacteria</taxon>
        <taxon>Lysobacterales</taxon>
        <taxon>Lysobacteraceae</taxon>
        <taxon>Xanthomonas</taxon>
    </lineage>
</organism>
<evidence type="ECO:0000313" key="4">
    <source>
        <dbReference type="EMBL" id="CAD0307270.1"/>
    </source>
</evidence>
<proteinExistence type="inferred from homology"/>
<evidence type="ECO:0000259" key="3">
    <source>
        <dbReference type="PROSITE" id="PS51186"/>
    </source>
</evidence>
<dbReference type="EMBL" id="LR828261">
    <property type="protein sequence ID" value="CAD0307270.1"/>
    <property type="molecule type" value="Genomic_DNA"/>
</dbReference>
<dbReference type="GO" id="GO:0016747">
    <property type="term" value="F:acyltransferase activity, transferring groups other than amino-acyl groups"/>
    <property type="evidence" value="ECO:0007669"/>
    <property type="project" value="InterPro"/>
</dbReference>
<name>A0A6V7BY70_9XANT</name>
<gene>
    <name evidence="4" type="primary">elaA</name>
    <name evidence="4" type="ORF">CFBP2533_07840</name>
    <name evidence="5" type="ORF">E1J24_12615</name>
</gene>
<dbReference type="CDD" id="cd04301">
    <property type="entry name" value="NAT_SF"/>
    <property type="match status" value="1"/>
</dbReference>